<keyword evidence="3" id="KW-1185">Reference proteome</keyword>
<organism evidence="2 3">
    <name type="scientific">Thermogutta terrifontis</name>
    <dbReference type="NCBI Taxonomy" id="1331910"/>
    <lineage>
        <taxon>Bacteria</taxon>
        <taxon>Pseudomonadati</taxon>
        <taxon>Planctomycetota</taxon>
        <taxon>Planctomycetia</taxon>
        <taxon>Pirellulales</taxon>
        <taxon>Thermoguttaceae</taxon>
        <taxon>Thermogutta</taxon>
    </lineage>
</organism>
<dbReference type="AlphaFoldDB" id="A0A286RM14"/>
<evidence type="ECO:0000313" key="3">
    <source>
        <dbReference type="Proteomes" id="UP000215086"/>
    </source>
</evidence>
<sequence length="38" mass="4349">MGNRLKNVAGRNPRKNDGSGRRFPIFRKSGGGWTTRFR</sequence>
<name>A0A286RM14_9BACT</name>
<accession>A0A286RM14</accession>
<dbReference type="KEGG" id="ttf:THTE_4408"/>
<evidence type="ECO:0000256" key="1">
    <source>
        <dbReference type="SAM" id="MobiDB-lite"/>
    </source>
</evidence>
<feature type="compositionally biased region" description="Gly residues" evidence="1">
    <location>
        <begin position="29"/>
        <end position="38"/>
    </location>
</feature>
<dbReference type="EMBL" id="CP018477">
    <property type="protein sequence ID" value="ASV77009.1"/>
    <property type="molecule type" value="Genomic_DNA"/>
</dbReference>
<protein>
    <submittedName>
        <fullName evidence="2">Uncharacterized protein</fullName>
    </submittedName>
</protein>
<dbReference type="Proteomes" id="UP000215086">
    <property type="component" value="Chromosome"/>
</dbReference>
<feature type="region of interest" description="Disordered" evidence="1">
    <location>
        <begin position="1"/>
        <end position="38"/>
    </location>
</feature>
<gene>
    <name evidence="2" type="ORF">THTE_4408</name>
</gene>
<reference evidence="2 3" key="1">
    <citation type="journal article" name="Front. Microbiol.">
        <title>Sugar Metabolism of the First Thermophilic Planctomycete Thermogutta terrifontis: Comparative Genomic and Transcriptomic Approaches.</title>
        <authorList>
            <person name="Elcheninov A.G."/>
            <person name="Menzel P."/>
            <person name="Gudbergsdottir S.R."/>
            <person name="Slesarev A.I."/>
            <person name="Kadnikov V.V."/>
            <person name="Krogh A."/>
            <person name="Bonch-Osmolovskaya E.A."/>
            <person name="Peng X."/>
            <person name="Kublanov I.V."/>
        </authorList>
    </citation>
    <scope>NUCLEOTIDE SEQUENCE [LARGE SCALE GENOMIC DNA]</scope>
    <source>
        <strain evidence="2 3">R1</strain>
    </source>
</reference>
<evidence type="ECO:0000313" key="2">
    <source>
        <dbReference type="EMBL" id="ASV77009.1"/>
    </source>
</evidence>
<proteinExistence type="predicted"/>